<dbReference type="Ensembl" id="ENSNGAT00000014087.1">
    <property type="protein sequence ID" value="ENSNGAP00000008585.1"/>
    <property type="gene ID" value="ENSNGAG00000011521.1"/>
</dbReference>
<organism evidence="2 3">
    <name type="scientific">Nannospalax galili</name>
    <name type="common">Northern Israeli blind subterranean mole rat</name>
    <name type="synonym">Spalax galili</name>
    <dbReference type="NCBI Taxonomy" id="1026970"/>
    <lineage>
        <taxon>Eukaryota</taxon>
        <taxon>Metazoa</taxon>
        <taxon>Chordata</taxon>
        <taxon>Craniata</taxon>
        <taxon>Vertebrata</taxon>
        <taxon>Euteleostomi</taxon>
        <taxon>Mammalia</taxon>
        <taxon>Eutheria</taxon>
        <taxon>Euarchontoglires</taxon>
        <taxon>Glires</taxon>
        <taxon>Rodentia</taxon>
        <taxon>Myomorpha</taxon>
        <taxon>Muroidea</taxon>
        <taxon>Spalacidae</taxon>
        <taxon>Spalacinae</taxon>
        <taxon>Nannospalax</taxon>
    </lineage>
</organism>
<dbReference type="RefSeq" id="XP_008850449.1">
    <property type="nucleotide sequence ID" value="XM_008852227.2"/>
</dbReference>
<accession>A0A8C6QVR5</accession>
<evidence type="ECO:0000313" key="3">
    <source>
        <dbReference type="Proteomes" id="UP000694381"/>
    </source>
</evidence>
<dbReference type="GO" id="GO:0005615">
    <property type="term" value="C:extracellular space"/>
    <property type="evidence" value="ECO:0007669"/>
    <property type="project" value="Ensembl"/>
</dbReference>
<dbReference type="KEGG" id="ngi:103749362"/>
<dbReference type="Proteomes" id="UP000694381">
    <property type="component" value="Unassembled WGS sequence"/>
</dbReference>
<name>A0A8C6QVR5_NANGA</name>
<evidence type="ECO:0000313" key="2">
    <source>
        <dbReference type="Ensembl" id="ENSNGAP00000008585.1"/>
    </source>
</evidence>
<feature type="chain" id="PRO_5034093986" evidence="1">
    <location>
        <begin position="21"/>
        <end position="104"/>
    </location>
</feature>
<gene>
    <name evidence="2" type="primary">Scgb3a1</name>
</gene>
<dbReference type="GeneID" id="103749362"/>
<protein>
    <submittedName>
        <fullName evidence="2">Secretoglobin, family 3A, member 1</fullName>
    </submittedName>
</protein>
<dbReference type="PANTHER" id="PTHR34829:SF1">
    <property type="entry name" value="SECRETOGLOBIN FAMILY 3A MEMBER 1"/>
    <property type="match status" value="1"/>
</dbReference>
<dbReference type="GeneTree" id="ENSGT00420000029848"/>
<feature type="signal peptide" evidence="1">
    <location>
        <begin position="1"/>
        <end position="20"/>
    </location>
</feature>
<reference evidence="2" key="1">
    <citation type="submission" date="2025-08" db="UniProtKB">
        <authorList>
            <consortium name="Ensembl"/>
        </authorList>
    </citation>
    <scope>IDENTIFICATION</scope>
</reference>
<dbReference type="OMA" id="MELTATF"/>
<dbReference type="AlphaFoldDB" id="A0A8C6QVR5"/>
<keyword evidence="3" id="KW-1185">Reference proteome</keyword>
<dbReference type="OrthoDB" id="9449786at2759"/>
<reference evidence="2" key="2">
    <citation type="submission" date="2025-09" db="UniProtKB">
        <authorList>
            <consortium name="Ensembl"/>
        </authorList>
    </citation>
    <scope>IDENTIFICATION</scope>
</reference>
<dbReference type="GO" id="GO:1901741">
    <property type="term" value="P:positive regulation of myoblast fusion"/>
    <property type="evidence" value="ECO:0007669"/>
    <property type="project" value="Ensembl"/>
</dbReference>
<proteinExistence type="predicted"/>
<dbReference type="Pfam" id="PF20490">
    <property type="entry name" value="SCGB3A"/>
    <property type="match status" value="1"/>
</dbReference>
<keyword evidence="1" id="KW-0732">Signal</keyword>
<evidence type="ECO:0000256" key="1">
    <source>
        <dbReference type="SAM" id="SignalP"/>
    </source>
</evidence>
<dbReference type="InterPro" id="IPR040301">
    <property type="entry name" value="Secretoglobin_3A"/>
</dbReference>
<sequence>MKLTITFLLFGMALLSDSGAAFFVDSVAKSVAEPVGALAPAAEAVAGAVPSVPLNYFNLLKFILAGLGIPMDHLIEGSRKCVTELGPEAVGAIKTLLGTLTLLG</sequence>
<dbReference type="PANTHER" id="PTHR34829">
    <property type="entry name" value="SECRETOGLOBIN FAMILY 3A MEMBER 2"/>
    <property type="match status" value="1"/>
</dbReference>
<dbReference type="CTD" id="92304"/>